<accession>A0A1H8GGT8</accession>
<dbReference type="RefSeq" id="WP_167667865.1">
    <property type="nucleotide sequence ID" value="NZ_FOCL01000003.1"/>
</dbReference>
<organism evidence="1 2">
    <name type="scientific">Mucilaginibacter gossypiicola</name>
    <dbReference type="NCBI Taxonomy" id="551995"/>
    <lineage>
        <taxon>Bacteria</taxon>
        <taxon>Pseudomonadati</taxon>
        <taxon>Bacteroidota</taxon>
        <taxon>Sphingobacteriia</taxon>
        <taxon>Sphingobacteriales</taxon>
        <taxon>Sphingobacteriaceae</taxon>
        <taxon>Mucilaginibacter</taxon>
    </lineage>
</organism>
<sequence>MECLQFTAFMHPVSLTQQKPAPNLPLQKACAVTFGYNDKYDAPTEP</sequence>
<reference evidence="2" key="1">
    <citation type="submission" date="2016-10" db="EMBL/GenBank/DDBJ databases">
        <authorList>
            <person name="Varghese N."/>
            <person name="Submissions S."/>
        </authorList>
    </citation>
    <scope>NUCLEOTIDE SEQUENCE [LARGE SCALE GENOMIC DNA]</scope>
    <source>
        <strain evidence="2">Gh-48</strain>
    </source>
</reference>
<keyword evidence="2" id="KW-1185">Reference proteome</keyword>
<dbReference type="EMBL" id="FOCL01000003">
    <property type="protein sequence ID" value="SEN43009.1"/>
    <property type="molecule type" value="Genomic_DNA"/>
</dbReference>
<dbReference type="AlphaFoldDB" id="A0A1H8GGT8"/>
<evidence type="ECO:0000313" key="1">
    <source>
        <dbReference type="EMBL" id="SEN43009.1"/>
    </source>
</evidence>
<gene>
    <name evidence="1" type="ORF">SAMN05192574_103133</name>
</gene>
<name>A0A1H8GGT8_9SPHI</name>
<evidence type="ECO:0000313" key="2">
    <source>
        <dbReference type="Proteomes" id="UP000198942"/>
    </source>
</evidence>
<protein>
    <submittedName>
        <fullName evidence="1">Uncharacterized protein</fullName>
    </submittedName>
</protein>
<dbReference type="Proteomes" id="UP000198942">
    <property type="component" value="Unassembled WGS sequence"/>
</dbReference>
<proteinExistence type="predicted"/>